<dbReference type="GO" id="GO:0033499">
    <property type="term" value="P:galactose catabolic process via UDP-galactose, Leloir pathway"/>
    <property type="evidence" value="ECO:0007669"/>
    <property type="project" value="TreeGrafter"/>
</dbReference>
<dbReference type="GO" id="GO:0006006">
    <property type="term" value="P:glucose metabolic process"/>
    <property type="evidence" value="ECO:0007669"/>
    <property type="project" value="TreeGrafter"/>
</dbReference>
<organism evidence="1 2">
    <name type="scientific">Malassezia obtusa</name>
    <dbReference type="NCBI Taxonomy" id="76774"/>
    <lineage>
        <taxon>Eukaryota</taxon>
        <taxon>Fungi</taxon>
        <taxon>Dikarya</taxon>
        <taxon>Basidiomycota</taxon>
        <taxon>Ustilaginomycotina</taxon>
        <taxon>Malasseziomycetes</taxon>
        <taxon>Malasseziales</taxon>
        <taxon>Malasseziaceae</taxon>
        <taxon>Malassezia</taxon>
    </lineage>
</organism>
<accession>A0AAF0E2M9</accession>
<dbReference type="AlphaFoldDB" id="A0AAF0E2M9"/>
<dbReference type="InterPro" id="IPR014718">
    <property type="entry name" value="GH-type_carb-bd"/>
</dbReference>
<dbReference type="EMBL" id="CP119935">
    <property type="protein sequence ID" value="WFD02427.1"/>
    <property type="molecule type" value="Genomic_DNA"/>
</dbReference>
<evidence type="ECO:0000313" key="2">
    <source>
        <dbReference type="Proteomes" id="UP001214603"/>
    </source>
</evidence>
<dbReference type="EC" id="5.1.3.3" evidence="1"/>
<dbReference type="GO" id="GO:0004034">
    <property type="term" value="F:aldose 1-epimerase activity"/>
    <property type="evidence" value="ECO:0007669"/>
    <property type="project" value="UniProtKB-EC"/>
</dbReference>
<proteinExistence type="predicted"/>
<sequence>MDVLRTRDARLEVQVLHYGMTVHALRVQHKGHTHDLLVGPEDPAAHTHARRFCGPLIGRYANRLPAGRLTTDAVEVDAQEWGGAGVSHHGGPPAAHSSEQAGPFDTVVWTRADAPRLFGAADRAPFDESVVLALESPAGDQGYPGRVRVEALTAVGAAPLRVHVAYRACVLDACAATPLNLAQHWGFNLGASDPAHRGESVVGHVLGMRGPLRRLQLDARGVPTGALEACDAAHDWTCAKPIGAQMPEGGYDHYYVWGAPRDAPAVTLRGPSGIALAFSTNQAGVQLYTANSVSADAPARKALHRGAERDGVHAAAFLEFSAPHATFLHRSLQDAAGTDTLLRPGEVYDHWVDVELQLDP</sequence>
<keyword evidence="1" id="KW-0413">Isomerase</keyword>
<dbReference type="Proteomes" id="UP001214603">
    <property type="component" value="Chromosome 2"/>
</dbReference>
<keyword evidence="2" id="KW-1185">Reference proteome</keyword>
<dbReference type="Pfam" id="PF01263">
    <property type="entry name" value="Aldose_epim"/>
    <property type="match status" value="1"/>
</dbReference>
<dbReference type="InterPro" id="IPR011013">
    <property type="entry name" value="Gal_mutarotase_sf_dom"/>
</dbReference>
<reference evidence="1" key="1">
    <citation type="submission" date="2023-03" db="EMBL/GenBank/DDBJ databases">
        <title>Mating type loci evolution in Malassezia.</title>
        <authorList>
            <person name="Coelho M.A."/>
        </authorList>
    </citation>
    <scope>NUCLEOTIDE SEQUENCE</scope>
    <source>
        <strain evidence="1">CBS 7876</strain>
    </source>
</reference>
<dbReference type="InterPro" id="IPR008183">
    <property type="entry name" value="Aldose_1/G6P_1-epimerase"/>
</dbReference>
<dbReference type="Gene3D" id="2.70.98.10">
    <property type="match status" value="1"/>
</dbReference>
<dbReference type="SUPFAM" id="SSF74650">
    <property type="entry name" value="Galactose mutarotase-like"/>
    <property type="match status" value="1"/>
</dbReference>
<dbReference type="PANTHER" id="PTHR10091:SF0">
    <property type="entry name" value="GALACTOSE MUTAROTASE"/>
    <property type="match status" value="1"/>
</dbReference>
<gene>
    <name evidence="1" type="ORF">MOBT1_001109</name>
</gene>
<protein>
    <submittedName>
        <fullName evidence="1">Aldose 1-epimerase</fullName>
        <ecNumber evidence="1">5.1.3.3</ecNumber>
    </submittedName>
</protein>
<dbReference type="PANTHER" id="PTHR10091">
    <property type="entry name" value="ALDOSE-1-EPIMERASE"/>
    <property type="match status" value="1"/>
</dbReference>
<name>A0AAF0E2M9_9BASI</name>
<dbReference type="GO" id="GO:0030246">
    <property type="term" value="F:carbohydrate binding"/>
    <property type="evidence" value="ECO:0007669"/>
    <property type="project" value="InterPro"/>
</dbReference>
<evidence type="ECO:0000313" key="1">
    <source>
        <dbReference type="EMBL" id="WFD02427.1"/>
    </source>
</evidence>